<feature type="domain" description="HTTM-like" evidence="6">
    <location>
        <begin position="1"/>
        <end position="279"/>
    </location>
</feature>
<dbReference type="PANTHER" id="PTHR39535">
    <property type="entry name" value="SPORULATION-DELAYING PROTEIN SDPB"/>
    <property type="match status" value="1"/>
</dbReference>
<evidence type="ECO:0000313" key="7">
    <source>
        <dbReference type="EMBL" id="GGF06300.1"/>
    </source>
</evidence>
<dbReference type="Proteomes" id="UP000632273">
    <property type="component" value="Unassembled WGS sequence"/>
</dbReference>
<evidence type="ECO:0000256" key="5">
    <source>
        <dbReference type="SAM" id="Phobius"/>
    </source>
</evidence>
<keyword evidence="2 5" id="KW-0812">Transmembrane</keyword>
<dbReference type="InterPro" id="IPR052964">
    <property type="entry name" value="Sporulation_signal_mat"/>
</dbReference>
<proteinExistence type="predicted"/>
<feature type="transmembrane region" description="Helical" evidence="5">
    <location>
        <begin position="117"/>
        <end position="138"/>
    </location>
</feature>
<evidence type="ECO:0000256" key="1">
    <source>
        <dbReference type="ARBA" id="ARBA00004127"/>
    </source>
</evidence>
<comment type="caution">
    <text evidence="7">The sequence shown here is derived from an EMBL/GenBank/DDBJ whole genome shotgun (WGS) entry which is preliminary data.</text>
</comment>
<feature type="transmembrane region" description="Helical" evidence="5">
    <location>
        <begin position="7"/>
        <end position="27"/>
    </location>
</feature>
<evidence type="ECO:0000313" key="8">
    <source>
        <dbReference type="Proteomes" id="UP000632273"/>
    </source>
</evidence>
<reference evidence="8" key="1">
    <citation type="journal article" date="2019" name="Int. J. Syst. Evol. Microbiol.">
        <title>The Global Catalogue of Microorganisms (GCM) 10K type strain sequencing project: providing services to taxonomists for standard genome sequencing and annotation.</title>
        <authorList>
            <consortium name="The Broad Institute Genomics Platform"/>
            <consortium name="The Broad Institute Genome Sequencing Center for Infectious Disease"/>
            <person name="Wu L."/>
            <person name="Ma J."/>
        </authorList>
    </citation>
    <scope>NUCLEOTIDE SEQUENCE [LARGE SCALE GENOMIC DNA]</scope>
    <source>
        <strain evidence="8">CGMCC 1.15197</strain>
    </source>
</reference>
<evidence type="ECO:0000256" key="3">
    <source>
        <dbReference type="ARBA" id="ARBA00022989"/>
    </source>
</evidence>
<protein>
    <recommendedName>
        <fullName evidence="6">HTTM-like domain-containing protein</fullName>
    </recommendedName>
</protein>
<keyword evidence="3 5" id="KW-1133">Transmembrane helix</keyword>
<gene>
    <name evidence="7" type="ORF">GCM10011383_16700</name>
</gene>
<organism evidence="7 8">
    <name type="scientific">Hymenobacter cavernae</name>
    <dbReference type="NCBI Taxonomy" id="2044852"/>
    <lineage>
        <taxon>Bacteria</taxon>
        <taxon>Pseudomonadati</taxon>
        <taxon>Bacteroidota</taxon>
        <taxon>Cytophagia</taxon>
        <taxon>Cytophagales</taxon>
        <taxon>Hymenobacteraceae</taxon>
        <taxon>Hymenobacter</taxon>
    </lineage>
</organism>
<sequence length="287" mass="32215">MAAVNPGWLAFLRVNVASIALLHFWSLQPDFDLLFSYRGYVYPDILDATHDHVFWTLTSLQQTLAGAGLPLAYESLLLAARWAYPLCLLLLGLGLFTRVAAVGALLLQLLFTQSIHLYQYGADAFTTVALFYCCVFPVGSRYALDLAWQGRKPALAHQGLFLTWLRAHLGLAYFFSGLDKVIGPTWRNGEAIWKALHSHAYFSVFSLDFLVRTPFFLLVGWLTVGLEMGYALGMNYRRSRPWWLLGIVGMHLGIGLFMGLFFFSALMIVLNLAAYYAPTLPQTDEPT</sequence>
<evidence type="ECO:0000256" key="2">
    <source>
        <dbReference type="ARBA" id="ARBA00022692"/>
    </source>
</evidence>
<dbReference type="InterPro" id="IPR011020">
    <property type="entry name" value="HTTM-like"/>
</dbReference>
<dbReference type="PANTHER" id="PTHR39535:SF2">
    <property type="entry name" value="HTTM DOMAIN-CONTAINING PROTEIN"/>
    <property type="match status" value="1"/>
</dbReference>
<comment type="subcellular location">
    <subcellularLocation>
        <location evidence="1">Endomembrane system</location>
        <topology evidence="1">Multi-pass membrane protein</topology>
    </subcellularLocation>
</comment>
<feature type="transmembrane region" description="Helical" evidence="5">
    <location>
        <begin position="85"/>
        <end position="111"/>
    </location>
</feature>
<feature type="transmembrane region" description="Helical" evidence="5">
    <location>
        <begin position="215"/>
        <end position="232"/>
    </location>
</feature>
<feature type="transmembrane region" description="Helical" evidence="5">
    <location>
        <begin position="244"/>
        <end position="277"/>
    </location>
</feature>
<evidence type="ECO:0000259" key="6">
    <source>
        <dbReference type="SMART" id="SM00752"/>
    </source>
</evidence>
<dbReference type="SMART" id="SM00752">
    <property type="entry name" value="HTTM"/>
    <property type="match status" value="1"/>
</dbReference>
<evidence type="ECO:0000256" key="4">
    <source>
        <dbReference type="ARBA" id="ARBA00023136"/>
    </source>
</evidence>
<keyword evidence="8" id="KW-1185">Reference proteome</keyword>
<dbReference type="EMBL" id="BMHT01000003">
    <property type="protein sequence ID" value="GGF06300.1"/>
    <property type="molecule type" value="Genomic_DNA"/>
</dbReference>
<name>A0ABQ1TXS2_9BACT</name>
<accession>A0ABQ1TXS2</accession>
<keyword evidence="4 5" id="KW-0472">Membrane</keyword>